<evidence type="ECO:0008006" key="4">
    <source>
        <dbReference type="Google" id="ProtNLM"/>
    </source>
</evidence>
<proteinExistence type="predicted"/>
<name>A0A5B0KLD7_9PROT</name>
<dbReference type="Pfam" id="PF12532">
    <property type="entry name" value="DUF3732"/>
    <property type="match status" value="1"/>
</dbReference>
<protein>
    <recommendedName>
        <fullName evidence="4">DUF3732 domain-containing protein</fullName>
    </recommendedName>
</protein>
<evidence type="ECO:0000313" key="2">
    <source>
        <dbReference type="EMBL" id="KAA1052613.1"/>
    </source>
</evidence>
<gene>
    <name evidence="2" type="ORF">FH063_004071</name>
</gene>
<sequence>MMMLEASEVDIPVGPPVKNITSDGVKRILNRLSALSNLDLEPIDDPGFNSRVSFRDLTAFMFQPQYIVANPAALYFNADTTEHREKLKAIFPYVVGALTADMLAAKWEIDKLQRHLRRKEAELNAMRSSVRAWQVEAQGWIKQALELGLIPANSVIPTEWPDMLELLRTIADGSSRIAQPSVASVETTLIELQRLRESERMAAAELAEHRQRLNEIQRLIDSSQSYGSAMQIQRERLEVANWIEAMAEQSDDPIIALGSGGREKLEALREALIGVEFQLRSQPSLSDAFDRERLRLRGAVEQGTATLSAVRQEITLLERRSDEVRAATFRSDRIERFLGRLEQAIQLYERTGEDARLPGEIDEIRALIAQHRKIYSEGQVRQKQAAALKIIEGYASTIIPNLDAEWPDAPIELLVDDLTVRVIHPDRSDYLWEIGSGANWLAYHVAVMLALQRFFLTDIGHPVPALIVLDQPSQVYFPRGFDGEHASELGRTRDQDILAIRSVFKALGAEVMRAKGRLQVIILDHAGPDVWGEIPGVALTEEWRGDNKLVPLAWLDDTSA</sequence>
<dbReference type="EMBL" id="VEWN01000022">
    <property type="protein sequence ID" value="KAA1052613.1"/>
    <property type="molecule type" value="Genomic_DNA"/>
</dbReference>
<reference evidence="2 3" key="1">
    <citation type="submission" date="2019-07" db="EMBL/GenBank/DDBJ databases">
        <title>Genome sequencing of the stress-tolerant strain Azospirillum brasilense Az19.</title>
        <authorList>
            <person name="Maroniche G.A."/>
            <person name="Garcia J.E."/>
            <person name="Pagnussat L."/>
            <person name="Amenta M."/>
            <person name="Creus C.M."/>
        </authorList>
    </citation>
    <scope>NUCLEOTIDE SEQUENCE [LARGE SCALE GENOMIC DNA]</scope>
    <source>
        <strain evidence="2 3">Az19</strain>
    </source>
</reference>
<comment type="caution">
    <text evidence="2">The sequence shown here is derived from an EMBL/GenBank/DDBJ whole genome shotgun (WGS) entry which is preliminary data.</text>
</comment>
<dbReference type="AlphaFoldDB" id="A0A5B0KLD7"/>
<evidence type="ECO:0000313" key="3">
    <source>
        <dbReference type="Proteomes" id="UP000325333"/>
    </source>
</evidence>
<organism evidence="2 3">
    <name type="scientific">Azospirillum argentinense</name>
    <dbReference type="NCBI Taxonomy" id="2970906"/>
    <lineage>
        <taxon>Bacteria</taxon>
        <taxon>Pseudomonadati</taxon>
        <taxon>Pseudomonadota</taxon>
        <taxon>Alphaproteobacteria</taxon>
        <taxon>Rhodospirillales</taxon>
        <taxon>Azospirillaceae</taxon>
        <taxon>Azospirillum</taxon>
    </lineage>
</organism>
<accession>A0A5B0KLD7</accession>
<dbReference type="Proteomes" id="UP000325333">
    <property type="component" value="Unassembled WGS sequence"/>
</dbReference>
<feature type="coiled-coil region" evidence="1">
    <location>
        <begin position="102"/>
        <end position="136"/>
    </location>
</feature>
<evidence type="ECO:0000256" key="1">
    <source>
        <dbReference type="SAM" id="Coils"/>
    </source>
</evidence>
<dbReference type="InterPro" id="IPR022205">
    <property type="entry name" value="DUF3732"/>
</dbReference>
<keyword evidence="1" id="KW-0175">Coiled coil</keyword>